<feature type="compositionally biased region" description="Polar residues" evidence="1">
    <location>
        <begin position="352"/>
        <end position="365"/>
    </location>
</feature>
<feature type="compositionally biased region" description="Basic residues" evidence="1">
    <location>
        <begin position="398"/>
        <end position="408"/>
    </location>
</feature>
<feature type="region of interest" description="Disordered" evidence="1">
    <location>
        <begin position="87"/>
        <end position="210"/>
    </location>
</feature>
<comment type="caution">
    <text evidence="2">The sequence shown here is derived from an EMBL/GenBank/DDBJ whole genome shotgun (WGS) entry which is preliminary data.</text>
</comment>
<protein>
    <submittedName>
        <fullName evidence="2">Uncharacterized protein</fullName>
    </submittedName>
</protein>
<feature type="compositionally biased region" description="Polar residues" evidence="1">
    <location>
        <begin position="372"/>
        <end position="393"/>
    </location>
</feature>
<keyword evidence="3" id="KW-1185">Reference proteome</keyword>
<organism evidence="2 3">
    <name type="scientific">Phyllachora maydis</name>
    <dbReference type="NCBI Taxonomy" id="1825666"/>
    <lineage>
        <taxon>Eukaryota</taxon>
        <taxon>Fungi</taxon>
        <taxon>Dikarya</taxon>
        <taxon>Ascomycota</taxon>
        <taxon>Pezizomycotina</taxon>
        <taxon>Sordariomycetes</taxon>
        <taxon>Sordariomycetidae</taxon>
        <taxon>Phyllachorales</taxon>
        <taxon>Phyllachoraceae</taxon>
        <taxon>Phyllachora</taxon>
    </lineage>
</organism>
<evidence type="ECO:0000313" key="3">
    <source>
        <dbReference type="Proteomes" id="UP001217918"/>
    </source>
</evidence>
<dbReference type="AlphaFoldDB" id="A0AAD9I9J0"/>
<feature type="region of interest" description="Disordered" evidence="1">
    <location>
        <begin position="243"/>
        <end position="408"/>
    </location>
</feature>
<name>A0AAD9I9J0_9PEZI</name>
<feature type="compositionally biased region" description="Basic and acidic residues" evidence="1">
    <location>
        <begin position="124"/>
        <end position="153"/>
    </location>
</feature>
<dbReference type="EMBL" id="JAQQPM010000007">
    <property type="protein sequence ID" value="KAK2073571.1"/>
    <property type="molecule type" value="Genomic_DNA"/>
</dbReference>
<accession>A0AAD9I9J0</accession>
<feature type="compositionally biased region" description="Low complexity" evidence="1">
    <location>
        <begin position="87"/>
        <end position="100"/>
    </location>
</feature>
<evidence type="ECO:0000313" key="2">
    <source>
        <dbReference type="EMBL" id="KAK2073571.1"/>
    </source>
</evidence>
<proteinExistence type="predicted"/>
<sequence>MRQRDMIDKELIAHRALEECTQLYGLEDTEDRAADLGLIRTLLWRYKRHLGPYFIAPEDQGRKRGRDMAGTTEDCAAVTAAVAATAPSLASPASSTPTLAGAEQGKTVDAKANPKKMGNDDGPSEDHVKPNEVALEEHNRPKEPGPVEERTSEDTESIDSKPGQSALEKTAPSGQKPRLKQRQKQSQKPSDESDDEAVPEKAPCSKDQAFVDKMAALVKSRRNEQDGVTLFYKKRAYEALVDPLGHDDLVREGASSNKRRRQTVQRPQEPAVMSGGLSGWPDHVPVPKPSAKSFNPHKSGGASARVGKRAGDKGSRTPAHGNHGKKGQTRPQHGPGQTRPHGQGHGVAPLHKSNNMASNSMTGNKTGHKTGNKTGNKTDASSAPRSLSGNALFQSKFARPKKKPKAHA</sequence>
<evidence type="ECO:0000256" key="1">
    <source>
        <dbReference type="SAM" id="MobiDB-lite"/>
    </source>
</evidence>
<dbReference type="Proteomes" id="UP001217918">
    <property type="component" value="Unassembled WGS sequence"/>
</dbReference>
<gene>
    <name evidence="2" type="ORF">P8C59_007848</name>
</gene>
<reference evidence="2" key="1">
    <citation type="journal article" date="2023" name="Mol. Plant Microbe Interact.">
        <title>Elucidating the Obligate Nature and Biological Capacity of an Invasive Fungal Corn Pathogen.</title>
        <authorList>
            <person name="MacCready J.S."/>
            <person name="Roggenkamp E.M."/>
            <person name="Gdanetz K."/>
            <person name="Chilvers M.I."/>
        </authorList>
    </citation>
    <scope>NUCLEOTIDE SEQUENCE</scope>
    <source>
        <strain evidence="2">PM02</strain>
    </source>
</reference>